<keyword evidence="9" id="KW-1185">Reference proteome</keyword>
<dbReference type="AlphaFoldDB" id="A0AAN6IAQ8"/>
<dbReference type="InterPro" id="IPR036864">
    <property type="entry name" value="Zn2-C6_fun-type_DNA-bd_sf"/>
</dbReference>
<dbReference type="Pfam" id="PF11951">
    <property type="entry name" value="Fungal_trans_2"/>
    <property type="match status" value="1"/>
</dbReference>
<feature type="domain" description="Zn(2)-C6 fungal-type" evidence="7">
    <location>
        <begin position="21"/>
        <end position="49"/>
    </location>
</feature>
<dbReference type="GO" id="GO:0045944">
    <property type="term" value="P:positive regulation of transcription by RNA polymerase II"/>
    <property type="evidence" value="ECO:0007669"/>
    <property type="project" value="TreeGrafter"/>
</dbReference>
<comment type="subcellular location">
    <subcellularLocation>
        <location evidence="1">Nucleus</location>
    </subcellularLocation>
</comment>
<evidence type="ECO:0000256" key="3">
    <source>
        <dbReference type="ARBA" id="ARBA00023125"/>
    </source>
</evidence>
<evidence type="ECO:0000256" key="5">
    <source>
        <dbReference type="ARBA" id="ARBA00023242"/>
    </source>
</evidence>
<dbReference type="InterPro" id="IPR021858">
    <property type="entry name" value="Fun_TF"/>
</dbReference>
<dbReference type="InterPro" id="IPR001138">
    <property type="entry name" value="Zn2Cys6_DnaBD"/>
</dbReference>
<dbReference type="Pfam" id="PF00172">
    <property type="entry name" value="Zn_clus"/>
    <property type="match status" value="1"/>
</dbReference>
<keyword evidence="3" id="KW-0238">DNA-binding</keyword>
<organism evidence="8 9">
    <name type="scientific">Exophiala viscosa</name>
    <dbReference type="NCBI Taxonomy" id="2486360"/>
    <lineage>
        <taxon>Eukaryota</taxon>
        <taxon>Fungi</taxon>
        <taxon>Dikarya</taxon>
        <taxon>Ascomycota</taxon>
        <taxon>Pezizomycotina</taxon>
        <taxon>Eurotiomycetes</taxon>
        <taxon>Chaetothyriomycetidae</taxon>
        <taxon>Chaetothyriales</taxon>
        <taxon>Herpotrichiellaceae</taxon>
        <taxon>Exophiala</taxon>
    </lineage>
</organism>
<dbReference type="Proteomes" id="UP001203852">
    <property type="component" value="Unassembled WGS sequence"/>
</dbReference>
<evidence type="ECO:0000256" key="2">
    <source>
        <dbReference type="ARBA" id="ARBA00023015"/>
    </source>
</evidence>
<dbReference type="GO" id="GO:0000976">
    <property type="term" value="F:transcription cis-regulatory region binding"/>
    <property type="evidence" value="ECO:0007669"/>
    <property type="project" value="TreeGrafter"/>
</dbReference>
<evidence type="ECO:0000313" key="8">
    <source>
        <dbReference type="EMBL" id="KAI1610598.1"/>
    </source>
</evidence>
<dbReference type="PROSITE" id="PS50048">
    <property type="entry name" value="ZN2_CY6_FUNGAL_2"/>
    <property type="match status" value="1"/>
</dbReference>
<dbReference type="PANTHER" id="PTHR37534:SF17">
    <property type="entry name" value="ZN(2)-C6 FUNGAL-TYPE DOMAIN-CONTAINING PROTEIN"/>
    <property type="match status" value="1"/>
</dbReference>
<evidence type="ECO:0000313" key="9">
    <source>
        <dbReference type="Proteomes" id="UP001203852"/>
    </source>
</evidence>
<accession>A0AAN6IAQ8</accession>
<dbReference type="SUPFAM" id="SSF57701">
    <property type="entry name" value="Zn2/Cys6 DNA-binding domain"/>
    <property type="match status" value="1"/>
</dbReference>
<reference evidence="8" key="1">
    <citation type="journal article" date="2022" name="bioRxiv">
        <title>Deciphering the potential niche of two novel black yeast fungi from a biological soil crust based on their genomes, phenotypes, and melanin regulation.</title>
        <authorList>
            <consortium name="DOE Joint Genome Institute"/>
            <person name="Carr E.C."/>
            <person name="Barton Q."/>
            <person name="Grambo S."/>
            <person name="Sullivan M."/>
            <person name="Renfro C.M."/>
            <person name="Kuo A."/>
            <person name="Pangilinan J."/>
            <person name="Lipzen A."/>
            <person name="Keymanesh K."/>
            <person name="Savage E."/>
            <person name="Barry K."/>
            <person name="Grigoriev I.V."/>
            <person name="Riekhof W.R."/>
            <person name="Harris S.S."/>
        </authorList>
    </citation>
    <scope>NUCLEOTIDE SEQUENCE</scope>
    <source>
        <strain evidence="8">JF 03-4F</strain>
    </source>
</reference>
<dbReference type="SMART" id="SM00066">
    <property type="entry name" value="GAL4"/>
    <property type="match status" value="1"/>
</dbReference>
<dbReference type="GO" id="GO:0008270">
    <property type="term" value="F:zinc ion binding"/>
    <property type="evidence" value="ECO:0007669"/>
    <property type="project" value="InterPro"/>
</dbReference>
<keyword evidence="5" id="KW-0539">Nucleus</keyword>
<comment type="caution">
    <text evidence="8">The sequence shown here is derived from an EMBL/GenBank/DDBJ whole genome shotgun (WGS) entry which is preliminary data.</text>
</comment>
<evidence type="ECO:0000256" key="1">
    <source>
        <dbReference type="ARBA" id="ARBA00004123"/>
    </source>
</evidence>
<evidence type="ECO:0000256" key="4">
    <source>
        <dbReference type="ARBA" id="ARBA00023163"/>
    </source>
</evidence>
<gene>
    <name evidence="8" type="ORF">EDD36DRAFT_477279</name>
</gene>
<sequence length="548" mass="60526">MPTVDQPGNIEELQTSTRGPACFGCRKRSKKCDRARPECRNCTARGLRCEGYPPKYRFRLENAITRKTPQEVLAGRAATATATILPPSESLPNSSSRGEGAPCRSTSDDDRHSARQASEATDWEPTESPRDERPNLPKTSNLPAFIAPKDEVLALPQSQRLLSYYDEIVCDAVVIVNDRTLNPFREHILPLAYQNAAVLQSILLLSAHHELKCTTHGISTDVAHNQGLADMGEALSRSLQSTSPDDKTILVVTLHLALDDMYGTGVAAAETRAYLSQTSAVCEKLAAKASLLDPCEAFLVAAHTWIRTLSLIFALPKTTFTRDPCTKVISLDNQNIDELTGCPKMIFSWIIDTLWDKSRYSRGEISRGMLHEALMERRHVLKTWDVLDGFTSGPKTALEKSFQHACLLLILGMLPRHGLEGVVVDENIDVAEEIMVSISTILDTAARIPENSSSHKKVLIPLCIAGFYTTIPHQQHYIELSIQEIAQQTGCSDHLLWKSVAQDLHVRRDAGGSLSSTFQWQTSGNPGPCRSSDGQHLSTLDEQLYITF</sequence>
<protein>
    <submittedName>
        <fullName evidence="8">Fungal-specific transcription factor domain-containing protein</fullName>
    </submittedName>
</protein>
<feature type="region of interest" description="Disordered" evidence="6">
    <location>
        <begin position="79"/>
        <end position="142"/>
    </location>
</feature>
<keyword evidence="2" id="KW-0805">Transcription regulation</keyword>
<dbReference type="PANTHER" id="PTHR37534">
    <property type="entry name" value="TRANSCRIPTIONAL ACTIVATOR PROTEIN UGA3"/>
    <property type="match status" value="1"/>
</dbReference>
<evidence type="ECO:0000256" key="6">
    <source>
        <dbReference type="SAM" id="MobiDB-lite"/>
    </source>
</evidence>
<dbReference type="GO" id="GO:0005634">
    <property type="term" value="C:nucleus"/>
    <property type="evidence" value="ECO:0007669"/>
    <property type="project" value="UniProtKB-SubCell"/>
</dbReference>
<dbReference type="EMBL" id="MU404358">
    <property type="protein sequence ID" value="KAI1610598.1"/>
    <property type="molecule type" value="Genomic_DNA"/>
</dbReference>
<proteinExistence type="predicted"/>
<evidence type="ECO:0000259" key="7">
    <source>
        <dbReference type="PROSITE" id="PS50048"/>
    </source>
</evidence>
<dbReference type="CDD" id="cd00067">
    <property type="entry name" value="GAL4"/>
    <property type="match status" value="1"/>
</dbReference>
<feature type="compositionally biased region" description="Low complexity" evidence="6">
    <location>
        <begin position="85"/>
        <end position="96"/>
    </location>
</feature>
<keyword evidence="4" id="KW-0804">Transcription</keyword>
<name>A0AAN6IAQ8_9EURO</name>
<dbReference type="GO" id="GO:0000981">
    <property type="term" value="F:DNA-binding transcription factor activity, RNA polymerase II-specific"/>
    <property type="evidence" value="ECO:0007669"/>
    <property type="project" value="InterPro"/>
</dbReference>
<dbReference type="Gene3D" id="4.10.240.10">
    <property type="entry name" value="Zn(2)-C6 fungal-type DNA-binding domain"/>
    <property type="match status" value="1"/>
</dbReference>